<dbReference type="Gramene" id="OQU75964">
    <property type="protein sequence ID" value="OQU75964"/>
    <property type="gene ID" value="SORBI_3010G063433"/>
</dbReference>
<protein>
    <submittedName>
        <fullName evidence="1">Uncharacterized protein</fullName>
    </submittedName>
</protein>
<proteinExistence type="predicted"/>
<organism evidence="1 2">
    <name type="scientific">Sorghum bicolor</name>
    <name type="common">Sorghum</name>
    <name type="synonym">Sorghum vulgare</name>
    <dbReference type="NCBI Taxonomy" id="4558"/>
    <lineage>
        <taxon>Eukaryota</taxon>
        <taxon>Viridiplantae</taxon>
        <taxon>Streptophyta</taxon>
        <taxon>Embryophyta</taxon>
        <taxon>Tracheophyta</taxon>
        <taxon>Spermatophyta</taxon>
        <taxon>Magnoliopsida</taxon>
        <taxon>Liliopsida</taxon>
        <taxon>Poales</taxon>
        <taxon>Poaceae</taxon>
        <taxon>PACMAD clade</taxon>
        <taxon>Panicoideae</taxon>
        <taxon>Andropogonodae</taxon>
        <taxon>Andropogoneae</taxon>
        <taxon>Sorghinae</taxon>
        <taxon>Sorghum</taxon>
    </lineage>
</organism>
<gene>
    <name evidence="1" type="ORF">SORBI_3010G063433</name>
</gene>
<keyword evidence="2" id="KW-1185">Reference proteome</keyword>
<reference evidence="2" key="2">
    <citation type="journal article" date="2018" name="Plant J.">
        <title>The Sorghum bicolor reference genome: improved assembly, gene annotations, a transcriptome atlas, and signatures of genome organization.</title>
        <authorList>
            <person name="McCormick R.F."/>
            <person name="Truong S.K."/>
            <person name="Sreedasyam A."/>
            <person name="Jenkins J."/>
            <person name="Shu S."/>
            <person name="Sims D."/>
            <person name="Kennedy M."/>
            <person name="Amirebrahimi M."/>
            <person name="Weers B.D."/>
            <person name="McKinley B."/>
            <person name="Mattison A."/>
            <person name="Morishige D.T."/>
            <person name="Grimwood J."/>
            <person name="Schmutz J."/>
            <person name="Mullet J.E."/>
        </authorList>
    </citation>
    <scope>NUCLEOTIDE SEQUENCE [LARGE SCALE GENOMIC DNA]</scope>
    <source>
        <strain evidence="2">cv. BTx623</strain>
    </source>
</reference>
<dbReference type="EMBL" id="CM000769">
    <property type="protein sequence ID" value="OQU75964.1"/>
    <property type="molecule type" value="Genomic_DNA"/>
</dbReference>
<dbReference type="AlphaFoldDB" id="A0A1W0VRT4"/>
<reference evidence="1 2" key="1">
    <citation type="journal article" date="2009" name="Nature">
        <title>The Sorghum bicolor genome and the diversification of grasses.</title>
        <authorList>
            <person name="Paterson A.H."/>
            <person name="Bowers J.E."/>
            <person name="Bruggmann R."/>
            <person name="Dubchak I."/>
            <person name="Grimwood J."/>
            <person name="Gundlach H."/>
            <person name="Haberer G."/>
            <person name="Hellsten U."/>
            <person name="Mitros T."/>
            <person name="Poliakov A."/>
            <person name="Schmutz J."/>
            <person name="Spannagl M."/>
            <person name="Tang H."/>
            <person name="Wang X."/>
            <person name="Wicker T."/>
            <person name="Bharti A.K."/>
            <person name="Chapman J."/>
            <person name="Feltus F.A."/>
            <person name="Gowik U."/>
            <person name="Grigoriev I.V."/>
            <person name="Lyons E."/>
            <person name="Maher C.A."/>
            <person name="Martis M."/>
            <person name="Narechania A."/>
            <person name="Otillar R.P."/>
            <person name="Penning B.W."/>
            <person name="Salamov A.A."/>
            <person name="Wang Y."/>
            <person name="Zhang L."/>
            <person name="Carpita N.C."/>
            <person name="Freeling M."/>
            <person name="Gingle A.R."/>
            <person name="Hash C.T."/>
            <person name="Keller B."/>
            <person name="Klein P."/>
            <person name="Kresovich S."/>
            <person name="McCann M.C."/>
            <person name="Ming R."/>
            <person name="Peterson D.G."/>
            <person name="Mehboob-ur-Rahman"/>
            <person name="Ware D."/>
            <person name="Westhoff P."/>
            <person name="Mayer K.F."/>
            <person name="Messing J."/>
            <person name="Rokhsar D.S."/>
        </authorList>
    </citation>
    <scope>NUCLEOTIDE SEQUENCE [LARGE SCALE GENOMIC DNA]</scope>
    <source>
        <strain evidence="2">cv. BTx623</strain>
    </source>
</reference>
<accession>A0A1W0VRT4</accession>
<evidence type="ECO:0000313" key="2">
    <source>
        <dbReference type="Proteomes" id="UP000000768"/>
    </source>
</evidence>
<name>A0A1W0VRT4_SORBI</name>
<sequence length="163" mass="18153">MAGSVGSPAARQRGPHAQLLAPIVVVEVWPLRRLSQLYPLSPFFVTGLRHFSLAISICRLRSPPPDVEGAGVPWRIARHGDRCGRVPWRVRRGRAAVEKATAAPWRPAWTRCGRRVTVEEVRRKFATVGIVLNSIPLNNVSFQRTLVGHNLATWFEPVSGVLR</sequence>
<dbReference type="InParanoid" id="A0A1W0VRT4"/>
<evidence type="ECO:0000313" key="1">
    <source>
        <dbReference type="EMBL" id="OQU75964.1"/>
    </source>
</evidence>
<dbReference type="Proteomes" id="UP000000768">
    <property type="component" value="Chromosome 10"/>
</dbReference>